<proteinExistence type="predicted"/>
<dbReference type="Proteomes" id="UP000887563">
    <property type="component" value="Unplaced"/>
</dbReference>
<accession>A0A914M819</accession>
<evidence type="ECO:0000313" key="2">
    <source>
        <dbReference type="WBParaSite" id="Minc3s01285g22474"/>
    </source>
</evidence>
<name>A0A914M819_MELIC</name>
<keyword evidence="1" id="KW-1185">Reference proteome</keyword>
<organism evidence="1 2">
    <name type="scientific">Meloidogyne incognita</name>
    <name type="common">Southern root-knot nematode worm</name>
    <name type="synonym">Oxyuris incognita</name>
    <dbReference type="NCBI Taxonomy" id="6306"/>
    <lineage>
        <taxon>Eukaryota</taxon>
        <taxon>Metazoa</taxon>
        <taxon>Ecdysozoa</taxon>
        <taxon>Nematoda</taxon>
        <taxon>Chromadorea</taxon>
        <taxon>Rhabditida</taxon>
        <taxon>Tylenchina</taxon>
        <taxon>Tylenchomorpha</taxon>
        <taxon>Tylenchoidea</taxon>
        <taxon>Meloidogynidae</taxon>
        <taxon>Meloidogyninae</taxon>
        <taxon>Meloidogyne</taxon>
        <taxon>Meloidogyne incognita group</taxon>
    </lineage>
</organism>
<sequence length="62" mass="6891">MINVAANWATFAGRQLLISTIKSRAMSGKSVKKTFHSTILTRTVCASLWRKVFSTFVKASIE</sequence>
<evidence type="ECO:0000313" key="1">
    <source>
        <dbReference type="Proteomes" id="UP000887563"/>
    </source>
</evidence>
<dbReference type="WBParaSite" id="Minc3s01285g22474">
    <property type="protein sequence ID" value="Minc3s01285g22474"/>
    <property type="gene ID" value="Minc3s01285g22474"/>
</dbReference>
<protein>
    <submittedName>
        <fullName evidence="2">Uncharacterized protein</fullName>
    </submittedName>
</protein>
<reference evidence="2" key="1">
    <citation type="submission" date="2022-11" db="UniProtKB">
        <authorList>
            <consortium name="WormBaseParasite"/>
        </authorList>
    </citation>
    <scope>IDENTIFICATION</scope>
</reference>
<dbReference type="AlphaFoldDB" id="A0A914M819"/>